<dbReference type="KEGG" id="tli:Tlie_1683"/>
<dbReference type="InterPro" id="IPR011234">
    <property type="entry name" value="Fumarylacetoacetase-like_C"/>
</dbReference>
<dbReference type="SUPFAM" id="SSF56529">
    <property type="entry name" value="FAH"/>
    <property type="match status" value="1"/>
</dbReference>
<keyword evidence="3" id="KW-0413">Isomerase</keyword>
<evidence type="ECO:0000259" key="2">
    <source>
        <dbReference type="Pfam" id="PF01557"/>
    </source>
</evidence>
<dbReference type="Pfam" id="PF01557">
    <property type="entry name" value="FAA_hydrolase"/>
    <property type="match status" value="1"/>
</dbReference>
<dbReference type="HOGENOM" id="CLU_028458_4_2_0"/>
<dbReference type="Proteomes" id="UP000005868">
    <property type="component" value="Chromosome"/>
</dbReference>
<dbReference type="OrthoDB" id="9805307at2"/>
<feature type="domain" description="Fumarylacetoacetase-like C-terminal" evidence="2">
    <location>
        <begin position="58"/>
        <end position="252"/>
    </location>
</feature>
<dbReference type="AlphaFoldDB" id="G7V874"/>
<name>G7V874_THELD</name>
<keyword evidence="1" id="KW-0479">Metal-binding</keyword>
<reference evidence="3 4" key="2">
    <citation type="journal article" date="2012" name="Stand. Genomic Sci.">
        <title>Genome sequence of the moderately thermophilic, amino-acid-degrading and sulfur-reducing bacterium Thermovirga lienii type strain (Cas60314(T)).</title>
        <authorList>
            <person name="Goker M."/>
            <person name="Saunders E."/>
            <person name="Lapidus A."/>
            <person name="Nolan M."/>
            <person name="Lucas S."/>
            <person name="Hammon N."/>
            <person name="Deshpande S."/>
            <person name="Cheng J.F."/>
            <person name="Han C."/>
            <person name="Tapia R."/>
            <person name="Goodwin L.A."/>
            <person name="Pitluck S."/>
            <person name="Liolios K."/>
            <person name="Mavromatis K."/>
            <person name="Pagani I."/>
            <person name="Ivanova N."/>
            <person name="Mikhailova N."/>
            <person name="Pati A."/>
            <person name="Chen A."/>
            <person name="Palaniappan K."/>
            <person name="Land M."/>
            <person name="Chang Y.J."/>
            <person name="Jeffries C.D."/>
            <person name="Brambilla E.M."/>
            <person name="Rohde M."/>
            <person name="Spring S."/>
            <person name="Detter J.C."/>
            <person name="Woyke T."/>
            <person name="Bristow J."/>
            <person name="Eisen J.A."/>
            <person name="Markowitz V."/>
            <person name="Hugenholtz P."/>
            <person name="Kyrpides N.C."/>
            <person name="Klenk H.P."/>
        </authorList>
    </citation>
    <scope>NUCLEOTIDE SEQUENCE [LARGE SCALE GENOMIC DNA]</scope>
    <source>
        <strain evidence="4">ATCC BAA-1197 / DSM 17291 / Cas60314</strain>
    </source>
</reference>
<evidence type="ECO:0000313" key="4">
    <source>
        <dbReference type="Proteomes" id="UP000005868"/>
    </source>
</evidence>
<proteinExistence type="predicted"/>
<dbReference type="Gene3D" id="3.90.850.10">
    <property type="entry name" value="Fumarylacetoacetase-like, C-terminal domain"/>
    <property type="match status" value="1"/>
</dbReference>
<dbReference type="PANTHER" id="PTHR11820">
    <property type="entry name" value="ACYLPYRUVASE"/>
    <property type="match status" value="1"/>
</dbReference>
<sequence>MKKYLRFLLDGKVKEAISPDGKNVYALEGNIFGDHKMGELLCQVDDIQTWLPPTNPTKVVAVGLNYRDHAEETGYPIPKEPLLFLKPSTCVIGHKQTVVLPEMSKRVDYEAELAIVISKTTKAIEPKEAMDHILGYSCFNDVTARDLQSSDGQWTRSKSFDTFGPYGPWVEMEIDPSNLDIQMIKNGNVVQSSNTRHFIFSVPELVSYISQVMTLLPGDVIITGTPSGIGPVERGDVMEVYVEEIGRLINFVS</sequence>
<dbReference type="InterPro" id="IPR036663">
    <property type="entry name" value="Fumarylacetoacetase_C_sf"/>
</dbReference>
<evidence type="ECO:0000313" key="3">
    <source>
        <dbReference type="EMBL" id="AER67405.1"/>
    </source>
</evidence>
<accession>G7V874</accession>
<protein>
    <submittedName>
        <fullName evidence="3">5-carboxymethyl-2-hydroxymuconateDelta-isomerase</fullName>
        <ecNumber evidence="3">5.3.3.10</ecNumber>
    </submittedName>
</protein>
<dbReference type="EMBL" id="CP003096">
    <property type="protein sequence ID" value="AER67405.1"/>
    <property type="molecule type" value="Genomic_DNA"/>
</dbReference>
<organism evidence="3 4">
    <name type="scientific">Thermovirga lienii (strain ATCC BAA-1197 / DSM 17291 / Cas60314)</name>
    <dbReference type="NCBI Taxonomy" id="580340"/>
    <lineage>
        <taxon>Bacteria</taxon>
        <taxon>Thermotogati</taxon>
        <taxon>Synergistota</taxon>
        <taxon>Synergistia</taxon>
        <taxon>Synergistales</taxon>
        <taxon>Thermovirgaceae</taxon>
        <taxon>Thermovirga</taxon>
    </lineage>
</organism>
<dbReference type="GO" id="GO:0008704">
    <property type="term" value="F:5-carboxymethyl-2-hydroxymuconate delta-isomerase activity"/>
    <property type="evidence" value="ECO:0007669"/>
    <property type="project" value="UniProtKB-EC"/>
</dbReference>
<keyword evidence="4" id="KW-1185">Reference proteome</keyword>
<dbReference type="EC" id="5.3.3.10" evidence="3"/>
<dbReference type="FunFam" id="3.90.850.10:FF:000002">
    <property type="entry name" value="2-hydroxyhepta-2,4-diene-1,7-dioate isomerase"/>
    <property type="match status" value="1"/>
</dbReference>
<evidence type="ECO:0000256" key="1">
    <source>
        <dbReference type="ARBA" id="ARBA00022723"/>
    </source>
</evidence>
<dbReference type="STRING" id="580340.Tlie_1683"/>
<dbReference type="GO" id="GO:0046872">
    <property type="term" value="F:metal ion binding"/>
    <property type="evidence" value="ECO:0007669"/>
    <property type="project" value="UniProtKB-KW"/>
</dbReference>
<reference evidence="4" key="1">
    <citation type="submission" date="2011-10" db="EMBL/GenBank/DDBJ databases">
        <title>The complete genome of chromosome of Thermovirga lienii DSM 17291.</title>
        <authorList>
            <consortium name="US DOE Joint Genome Institute (JGI-PGF)"/>
            <person name="Lucas S."/>
            <person name="Copeland A."/>
            <person name="Lapidus A."/>
            <person name="Glavina del Rio T."/>
            <person name="Dalin E."/>
            <person name="Tice H."/>
            <person name="Bruce D."/>
            <person name="Goodwin L."/>
            <person name="Pitluck S."/>
            <person name="Peters L."/>
            <person name="Mikhailova N."/>
            <person name="Saunders E."/>
            <person name="Kyrpides N."/>
            <person name="Mavromatis K."/>
            <person name="Ivanova N."/>
            <person name="Last F.I."/>
            <person name="Brettin T."/>
            <person name="Detter J.C."/>
            <person name="Han C."/>
            <person name="Larimer F."/>
            <person name="Land M."/>
            <person name="Hauser L."/>
            <person name="Markowitz V."/>
            <person name="Cheng J.-F."/>
            <person name="Hugenholtz P."/>
            <person name="Woyke T."/>
            <person name="Wu D."/>
            <person name="Spring S."/>
            <person name="Schroeder M."/>
            <person name="Brambilla E.-M."/>
            <person name="Klenk H.-P."/>
            <person name="Eisen J.A."/>
        </authorList>
    </citation>
    <scope>NUCLEOTIDE SEQUENCE [LARGE SCALE GENOMIC DNA]</scope>
    <source>
        <strain evidence="4">ATCC BAA-1197 / DSM 17291 / Cas60314</strain>
    </source>
</reference>
<dbReference type="eggNOG" id="COG0179">
    <property type="taxonomic scope" value="Bacteria"/>
</dbReference>
<gene>
    <name evidence="3" type="ordered locus">Tlie_1683</name>
</gene>
<dbReference type="GO" id="GO:0019752">
    <property type="term" value="P:carboxylic acid metabolic process"/>
    <property type="evidence" value="ECO:0007669"/>
    <property type="project" value="UniProtKB-ARBA"/>
</dbReference>